<organism evidence="1 2">
    <name type="scientific">Clarias magur</name>
    <name type="common">Asian catfish</name>
    <name type="synonym">Macropteronotus magur</name>
    <dbReference type="NCBI Taxonomy" id="1594786"/>
    <lineage>
        <taxon>Eukaryota</taxon>
        <taxon>Metazoa</taxon>
        <taxon>Chordata</taxon>
        <taxon>Craniata</taxon>
        <taxon>Vertebrata</taxon>
        <taxon>Euteleostomi</taxon>
        <taxon>Actinopterygii</taxon>
        <taxon>Neopterygii</taxon>
        <taxon>Teleostei</taxon>
        <taxon>Ostariophysi</taxon>
        <taxon>Siluriformes</taxon>
        <taxon>Clariidae</taxon>
        <taxon>Clarias</taxon>
    </lineage>
</organism>
<dbReference type="Proteomes" id="UP000727407">
    <property type="component" value="Unassembled WGS sequence"/>
</dbReference>
<dbReference type="SUPFAM" id="SSF49899">
    <property type="entry name" value="Concanavalin A-like lectins/glucanases"/>
    <property type="match status" value="1"/>
</dbReference>
<dbReference type="Gene3D" id="2.60.120.200">
    <property type="match status" value="1"/>
</dbReference>
<comment type="caution">
    <text evidence="1">The sequence shown here is derived from an EMBL/GenBank/DDBJ whole genome shotgun (WGS) entry which is preliminary data.</text>
</comment>
<evidence type="ECO:0000313" key="2">
    <source>
        <dbReference type="Proteomes" id="UP000727407"/>
    </source>
</evidence>
<proteinExistence type="predicted"/>
<dbReference type="EMBL" id="QNUK01000731">
    <property type="protein sequence ID" value="KAF5890051.1"/>
    <property type="molecule type" value="Genomic_DNA"/>
</dbReference>
<dbReference type="AlphaFoldDB" id="A0A8J4T647"/>
<evidence type="ECO:0000313" key="1">
    <source>
        <dbReference type="EMBL" id="KAF5890051.1"/>
    </source>
</evidence>
<keyword evidence="2" id="KW-1185">Reference proteome</keyword>
<reference evidence="1" key="1">
    <citation type="submission" date="2020-07" db="EMBL/GenBank/DDBJ databases">
        <title>Clarias magur genome sequencing, assembly and annotation.</title>
        <authorList>
            <person name="Kushwaha B."/>
            <person name="Kumar R."/>
            <person name="Das P."/>
            <person name="Joshi C.G."/>
            <person name="Kumar D."/>
            <person name="Nagpure N.S."/>
            <person name="Pandey M."/>
            <person name="Agarwal S."/>
            <person name="Srivastava S."/>
            <person name="Singh M."/>
            <person name="Sahoo L."/>
            <person name="Jayasankar P."/>
            <person name="Meher P.K."/>
            <person name="Koringa P.G."/>
            <person name="Iquebal M.A."/>
            <person name="Das S.P."/>
            <person name="Bit A."/>
            <person name="Patnaik S."/>
            <person name="Patel N."/>
            <person name="Shah T.M."/>
            <person name="Hinsu A."/>
            <person name="Jena J.K."/>
        </authorList>
    </citation>
    <scope>NUCLEOTIDE SEQUENCE</scope>
    <source>
        <strain evidence="1">CIFAMagur01</strain>
        <tissue evidence="1">Testis</tissue>
    </source>
</reference>
<sequence length="104" mass="11737">MEISWAAPAALNGPPPVYHVERTDVSFSDAEGRVIRGRRFTGTDYFHFPSSTLPVNTDFTGIQLSFRTRMEEGLILCALSPGEQEEFVALQMHNGRPYFLFDPQ</sequence>
<accession>A0A8J4T647</accession>
<protein>
    <submittedName>
        <fullName evidence="1">Usherin isoform X1</fullName>
    </submittedName>
</protein>
<dbReference type="OrthoDB" id="5984158at2759"/>
<feature type="non-terminal residue" evidence="1">
    <location>
        <position position="104"/>
    </location>
</feature>
<gene>
    <name evidence="1" type="primary">ush2a</name>
    <name evidence="1" type="ORF">DAT39_020252</name>
</gene>
<dbReference type="CDD" id="cd00110">
    <property type="entry name" value="LamG"/>
    <property type="match status" value="1"/>
</dbReference>
<dbReference type="InterPro" id="IPR001791">
    <property type="entry name" value="Laminin_G"/>
</dbReference>
<dbReference type="InterPro" id="IPR013320">
    <property type="entry name" value="ConA-like_dom_sf"/>
</dbReference>
<name>A0A8J4T647_CLAMG</name>